<protein>
    <submittedName>
        <fullName evidence="2">Uncharacterized protein</fullName>
    </submittedName>
</protein>
<accession>A0A9D4GJH3</accession>
<feature type="region of interest" description="Disordered" evidence="1">
    <location>
        <begin position="1"/>
        <end position="78"/>
    </location>
</feature>
<proteinExistence type="predicted"/>
<feature type="compositionally biased region" description="Polar residues" evidence="1">
    <location>
        <begin position="1"/>
        <end position="11"/>
    </location>
</feature>
<dbReference type="AlphaFoldDB" id="A0A9D4GJH3"/>
<dbReference type="Proteomes" id="UP000828390">
    <property type="component" value="Unassembled WGS sequence"/>
</dbReference>
<comment type="caution">
    <text evidence="2">The sequence shown here is derived from an EMBL/GenBank/DDBJ whole genome shotgun (WGS) entry which is preliminary data.</text>
</comment>
<name>A0A9D4GJH3_DREPO</name>
<evidence type="ECO:0000313" key="2">
    <source>
        <dbReference type="EMBL" id="KAH3817977.1"/>
    </source>
</evidence>
<feature type="compositionally biased region" description="Basic and acidic residues" evidence="1">
    <location>
        <begin position="13"/>
        <end position="46"/>
    </location>
</feature>
<reference evidence="2" key="2">
    <citation type="submission" date="2020-11" db="EMBL/GenBank/DDBJ databases">
        <authorList>
            <person name="McCartney M.A."/>
            <person name="Auch B."/>
            <person name="Kono T."/>
            <person name="Mallez S."/>
            <person name="Becker A."/>
            <person name="Gohl D.M."/>
            <person name="Silverstein K.A.T."/>
            <person name="Koren S."/>
            <person name="Bechman K.B."/>
            <person name="Herman A."/>
            <person name="Abrahante J.E."/>
            <person name="Garbe J."/>
        </authorList>
    </citation>
    <scope>NUCLEOTIDE SEQUENCE</scope>
    <source>
        <strain evidence="2">Duluth1</strain>
        <tissue evidence="2">Whole animal</tissue>
    </source>
</reference>
<sequence length="108" mass="12334">MNKLSAASGNSRRTNERTNERTDGRTEERTNERTDETRDKRTDARMNEGIIISTAQYSQETRSAETSDCRTNNQKQSRGVCEKSISDWLIDKMWAELATGQLTDGRTN</sequence>
<gene>
    <name evidence="2" type="ORF">DPMN_119562</name>
</gene>
<reference evidence="2" key="1">
    <citation type="journal article" date="2019" name="bioRxiv">
        <title>The Genome of the Zebra Mussel, Dreissena polymorpha: A Resource for Invasive Species Research.</title>
        <authorList>
            <person name="McCartney M.A."/>
            <person name="Auch B."/>
            <person name="Kono T."/>
            <person name="Mallez S."/>
            <person name="Zhang Y."/>
            <person name="Obille A."/>
            <person name="Becker A."/>
            <person name="Abrahante J.E."/>
            <person name="Garbe J."/>
            <person name="Badalamenti J.P."/>
            <person name="Herman A."/>
            <person name="Mangelson H."/>
            <person name="Liachko I."/>
            <person name="Sullivan S."/>
            <person name="Sone E.D."/>
            <person name="Koren S."/>
            <person name="Silverstein K.A.T."/>
            <person name="Beckman K.B."/>
            <person name="Gohl D.M."/>
        </authorList>
    </citation>
    <scope>NUCLEOTIDE SEQUENCE</scope>
    <source>
        <strain evidence="2">Duluth1</strain>
        <tissue evidence="2">Whole animal</tissue>
    </source>
</reference>
<evidence type="ECO:0000313" key="3">
    <source>
        <dbReference type="Proteomes" id="UP000828390"/>
    </source>
</evidence>
<evidence type="ECO:0000256" key="1">
    <source>
        <dbReference type="SAM" id="MobiDB-lite"/>
    </source>
</evidence>
<keyword evidence="3" id="KW-1185">Reference proteome</keyword>
<organism evidence="2 3">
    <name type="scientific">Dreissena polymorpha</name>
    <name type="common">Zebra mussel</name>
    <name type="synonym">Mytilus polymorpha</name>
    <dbReference type="NCBI Taxonomy" id="45954"/>
    <lineage>
        <taxon>Eukaryota</taxon>
        <taxon>Metazoa</taxon>
        <taxon>Spiralia</taxon>
        <taxon>Lophotrochozoa</taxon>
        <taxon>Mollusca</taxon>
        <taxon>Bivalvia</taxon>
        <taxon>Autobranchia</taxon>
        <taxon>Heteroconchia</taxon>
        <taxon>Euheterodonta</taxon>
        <taxon>Imparidentia</taxon>
        <taxon>Neoheterodontei</taxon>
        <taxon>Myida</taxon>
        <taxon>Dreissenoidea</taxon>
        <taxon>Dreissenidae</taxon>
        <taxon>Dreissena</taxon>
    </lineage>
</organism>
<dbReference type="EMBL" id="JAIWYP010000005">
    <property type="protein sequence ID" value="KAH3817977.1"/>
    <property type="molecule type" value="Genomic_DNA"/>
</dbReference>